<dbReference type="STRING" id="95300.SAMN05216558_4696"/>
<proteinExistence type="predicted"/>
<dbReference type="InterPro" id="IPR038607">
    <property type="entry name" value="PhoD-like_sf"/>
</dbReference>
<organism evidence="2 3">
    <name type="scientific">Pseudomonas vancouverensis</name>
    <dbReference type="NCBI Taxonomy" id="95300"/>
    <lineage>
        <taxon>Bacteria</taxon>
        <taxon>Pseudomonadati</taxon>
        <taxon>Pseudomonadota</taxon>
        <taxon>Gammaproteobacteria</taxon>
        <taxon>Pseudomonadales</taxon>
        <taxon>Pseudomonadaceae</taxon>
        <taxon>Pseudomonas</taxon>
    </lineage>
</organism>
<dbReference type="PANTHER" id="PTHR33987">
    <property type="entry name" value="CALCINEURIN-LIKE METALLO-PHOSPHOESTERASE SUPERFAMILY PROTEIN"/>
    <property type="match status" value="1"/>
</dbReference>
<accession>A0A1H2PB57</accession>
<gene>
    <name evidence="2" type="ORF">EIY72_26655</name>
</gene>
<dbReference type="AlphaFoldDB" id="A0A1H2PB57"/>
<reference evidence="3" key="1">
    <citation type="journal article" date="2019" name="bioRxiv">
        <title>Bacterially produced spermidine induces plant systemic susceptibility to pathogens.</title>
        <authorList>
            <person name="Melnyk R.A."/>
            <person name="Beskrovnaya P.A."/>
            <person name="Liu Z."/>
            <person name="Song Y."/>
            <person name="Haney C.H."/>
        </authorList>
    </citation>
    <scope>NUCLEOTIDE SEQUENCE [LARGE SCALE GENOMIC DNA]</scope>
    <source>
        <strain evidence="3">Dha-51</strain>
    </source>
</reference>
<keyword evidence="3" id="KW-1185">Reference proteome</keyword>
<dbReference type="PANTHER" id="PTHR33987:SF1">
    <property type="entry name" value="CALCINEURIN-LIKE METALLO-PHOSPHOESTERASE SUPERFAMILY PROTEIN"/>
    <property type="match status" value="1"/>
</dbReference>
<name>A0A1H2PB57_PSEVA</name>
<dbReference type="EMBL" id="RRZK01000034">
    <property type="protein sequence ID" value="TDB57204.1"/>
    <property type="molecule type" value="Genomic_DNA"/>
</dbReference>
<evidence type="ECO:0000313" key="3">
    <source>
        <dbReference type="Proteomes" id="UP000295254"/>
    </source>
</evidence>
<dbReference type="SUPFAM" id="SSF56300">
    <property type="entry name" value="Metallo-dependent phosphatases"/>
    <property type="match status" value="1"/>
</dbReference>
<protein>
    <submittedName>
        <fullName evidence="2">Alkaline phosphatase family protein</fullName>
    </submittedName>
</protein>
<dbReference type="OrthoDB" id="9795624at2"/>
<dbReference type="InterPro" id="IPR018946">
    <property type="entry name" value="PhoD-like_MPP"/>
</dbReference>
<dbReference type="Proteomes" id="UP000295254">
    <property type="component" value="Unassembled WGS sequence"/>
</dbReference>
<feature type="domain" description="PhoD-like phosphatase metallophosphatase" evidence="1">
    <location>
        <begin position="140"/>
        <end position="392"/>
    </location>
</feature>
<dbReference type="Gene3D" id="3.60.21.70">
    <property type="entry name" value="PhoD-like phosphatase"/>
    <property type="match status" value="1"/>
</dbReference>
<sequence length="464" mass="52894">MFKPTVGPIIGHTTTDHARIFIRGEMKGNAPVFAGLRYRQKGEEDWSPVIFIELTAKQDMCAVFALDDLAAETRYEYQCGWFNAISPSHTTQSLQELPLQWPQQVYQLLTRSSRAAVPRAYIIGSCRYLRMSAGVAVLPHWGDRIFASISRLVQQATPPVSALMMTGDQVYLDDLNAITPDKDLKAILAKYRAAFSQPHIAQVMSGVPTYMILDDHEIEDNWPANKSELDTALYINAMQAYELYQASHSPAHAMLTNGQAIKPLEKYWYTFTDGDIEWFVTDSRTERNLSVPDRYILDQRQEQALFDWLIHSPARVKFVVTSVMFYPDRKRMGDDAWKAFPEQRLRLLETIRTHRLKNVFFISGDVHGSLTSRLTHSEDPEFEVHTIVSSPLCNSWLLPYATTATFILDQPLASTAAGEYRHELTSPVISQDNFAHLIVDTEHVYVNYLDREGKPLQSTSIKLR</sequence>
<dbReference type="RefSeq" id="WP_093227326.1">
    <property type="nucleotide sequence ID" value="NZ_LT629803.1"/>
</dbReference>
<evidence type="ECO:0000313" key="2">
    <source>
        <dbReference type="EMBL" id="TDB57204.1"/>
    </source>
</evidence>
<comment type="caution">
    <text evidence="2">The sequence shown here is derived from an EMBL/GenBank/DDBJ whole genome shotgun (WGS) entry which is preliminary data.</text>
</comment>
<dbReference type="Pfam" id="PF09423">
    <property type="entry name" value="PhoD"/>
    <property type="match status" value="1"/>
</dbReference>
<dbReference type="CDD" id="cd07389">
    <property type="entry name" value="MPP_PhoD"/>
    <property type="match status" value="1"/>
</dbReference>
<dbReference type="InterPro" id="IPR029052">
    <property type="entry name" value="Metallo-depent_PP-like"/>
</dbReference>
<evidence type="ECO:0000259" key="1">
    <source>
        <dbReference type="Pfam" id="PF09423"/>
    </source>
</evidence>